<dbReference type="PANTHER" id="PTHR34385:SF1">
    <property type="entry name" value="PEPTIDOGLYCAN L-ALANYL-D-GLUTAMATE ENDOPEPTIDASE CWLK"/>
    <property type="match status" value="1"/>
</dbReference>
<keyword evidence="2" id="KW-0645">Protease</keyword>
<keyword evidence="2" id="KW-0378">Hydrolase</keyword>
<dbReference type="PANTHER" id="PTHR34385">
    <property type="entry name" value="D-ALANYL-D-ALANINE CARBOXYPEPTIDASE"/>
    <property type="match status" value="1"/>
</dbReference>
<keyword evidence="3" id="KW-1185">Reference proteome</keyword>
<dbReference type="CDD" id="cd14852">
    <property type="entry name" value="LD-carboxypeptidase"/>
    <property type="match status" value="1"/>
</dbReference>
<dbReference type="Pfam" id="PF02557">
    <property type="entry name" value="VanY"/>
    <property type="match status" value="1"/>
</dbReference>
<name>A0ABN0P0V9_TRELE</name>
<sequence length="353" mass="38247">MYSYARNAVRCAFSAVPAVAFLLFIVVFVSCAPRKTTVQGDSSLSLDSTNTGASLSAADAGVPAVSASPMSAPVNSAPASASGKSVPPASSSADSAPAMSGFAAKNQSEVQKLERVLQSLYGALQNTASDKAQEQLHIADFIKANKQAFLADLSAVLQADTDDLLTRVDKKVLLSEDFIPADLKPLTAQTAQAGSYIINRNDLSLRSVAEKALAVMAKDARAQGITILVSSSYRSYAYQKKVYERNVAQMGKQAADRESAAPGASQHQLGTVIDFGSITDEYAKTDAGKWLAANAGTYGWSLSFPDGYEYITGYRWECWHYRYVGIPAARFQKKWFNDIQQYMIEFIYEWKNR</sequence>
<reference evidence="2 3" key="1">
    <citation type="submission" date="2013-08" db="EMBL/GenBank/DDBJ databases">
        <authorList>
            <person name="Weinstock G."/>
            <person name="Sodergren E."/>
            <person name="Wylie T."/>
            <person name="Fulton L."/>
            <person name="Fulton R."/>
            <person name="Fronick C."/>
            <person name="O'Laughlin M."/>
            <person name="Godfrey J."/>
            <person name="Miner T."/>
            <person name="Herter B."/>
            <person name="Appelbaum E."/>
            <person name="Cordes M."/>
            <person name="Lek S."/>
            <person name="Wollam A."/>
            <person name="Pepin K.H."/>
            <person name="Palsikar V.B."/>
            <person name="Mitreva M."/>
            <person name="Wilson R.K."/>
        </authorList>
    </citation>
    <scope>NUCLEOTIDE SEQUENCE [LARGE SCALE GENOMIC DNA]</scope>
    <source>
        <strain evidence="2 3">ATCC 700332</strain>
    </source>
</reference>
<dbReference type="GO" id="GO:0004180">
    <property type="term" value="F:carboxypeptidase activity"/>
    <property type="evidence" value="ECO:0007669"/>
    <property type="project" value="UniProtKB-KW"/>
</dbReference>
<comment type="caution">
    <text evidence="2">The sequence shown here is derived from an EMBL/GenBank/DDBJ whole genome shotgun (WGS) entry which is preliminary data.</text>
</comment>
<organism evidence="2 3">
    <name type="scientific">Treponema lecithinolyticum ATCC 700332</name>
    <dbReference type="NCBI Taxonomy" id="1321815"/>
    <lineage>
        <taxon>Bacteria</taxon>
        <taxon>Pseudomonadati</taxon>
        <taxon>Spirochaetota</taxon>
        <taxon>Spirochaetia</taxon>
        <taxon>Spirochaetales</taxon>
        <taxon>Treponemataceae</taxon>
        <taxon>Treponema</taxon>
    </lineage>
</organism>
<feature type="domain" description="D-alanyl-D-alanine carboxypeptidase-like core" evidence="1">
    <location>
        <begin position="204"/>
        <end position="325"/>
    </location>
</feature>
<evidence type="ECO:0000259" key="1">
    <source>
        <dbReference type="Pfam" id="PF02557"/>
    </source>
</evidence>
<dbReference type="PROSITE" id="PS51257">
    <property type="entry name" value="PROKAR_LIPOPROTEIN"/>
    <property type="match status" value="1"/>
</dbReference>
<gene>
    <name evidence="2" type="ORF">HMPREF9193_00450</name>
</gene>
<evidence type="ECO:0000313" key="2">
    <source>
        <dbReference type="EMBL" id="ERJ94095.1"/>
    </source>
</evidence>
<dbReference type="InterPro" id="IPR009045">
    <property type="entry name" value="Zn_M74/Hedgehog-like"/>
</dbReference>
<dbReference type="EMBL" id="AWVH01000006">
    <property type="protein sequence ID" value="ERJ94095.1"/>
    <property type="molecule type" value="Genomic_DNA"/>
</dbReference>
<keyword evidence="2" id="KW-0121">Carboxypeptidase</keyword>
<accession>A0ABN0P0V9</accession>
<evidence type="ECO:0000313" key="3">
    <source>
        <dbReference type="Proteomes" id="UP000016649"/>
    </source>
</evidence>
<dbReference type="Gene3D" id="3.30.1380.10">
    <property type="match status" value="1"/>
</dbReference>
<dbReference type="Proteomes" id="UP000016649">
    <property type="component" value="Unassembled WGS sequence"/>
</dbReference>
<dbReference type="SUPFAM" id="SSF55166">
    <property type="entry name" value="Hedgehog/DD-peptidase"/>
    <property type="match status" value="1"/>
</dbReference>
<protein>
    <submittedName>
        <fullName evidence="2">Serine-type D-Ala-D-Ala carboxypeptidase</fullName>
    </submittedName>
</protein>
<dbReference type="InterPro" id="IPR052179">
    <property type="entry name" value="DD-CPase-like"/>
</dbReference>
<dbReference type="RefSeq" id="WP_021686851.1">
    <property type="nucleotide sequence ID" value="NZ_KI260561.1"/>
</dbReference>
<dbReference type="InterPro" id="IPR058193">
    <property type="entry name" value="VanY/YodJ_core_dom"/>
</dbReference>
<dbReference type="InterPro" id="IPR003709">
    <property type="entry name" value="VanY-like_core_dom"/>
</dbReference>
<proteinExistence type="predicted"/>